<accession>A0A7R9VGZ9</accession>
<evidence type="ECO:0000256" key="2">
    <source>
        <dbReference type="SAM" id="MobiDB-lite"/>
    </source>
</evidence>
<organism evidence="4">
    <name type="scientific">Pseudictyota dubia</name>
    <dbReference type="NCBI Taxonomy" id="2749911"/>
    <lineage>
        <taxon>Eukaryota</taxon>
        <taxon>Sar</taxon>
        <taxon>Stramenopiles</taxon>
        <taxon>Ochrophyta</taxon>
        <taxon>Bacillariophyta</taxon>
        <taxon>Mediophyceae</taxon>
        <taxon>Biddulphiophycidae</taxon>
        <taxon>Eupodiscales</taxon>
        <taxon>Odontellaceae</taxon>
        <taxon>Pseudictyota</taxon>
    </lineage>
</organism>
<dbReference type="InterPro" id="IPR011009">
    <property type="entry name" value="Kinase-like_dom_sf"/>
</dbReference>
<feature type="region of interest" description="Disordered" evidence="2">
    <location>
        <begin position="1"/>
        <end position="45"/>
    </location>
</feature>
<name>A0A7R9VGZ9_9STRA</name>
<dbReference type="EMBL" id="HBED01003473">
    <property type="protein sequence ID" value="CAD8293813.1"/>
    <property type="molecule type" value="Transcribed_RNA"/>
</dbReference>
<dbReference type="SUPFAM" id="SSF56112">
    <property type="entry name" value="Protein kinase-like (PK-like)"/>
    <property type="match status" value="1"/>
</dbReference>
<evidence type="ECO:0000256" key="1">
    <source>
        <dbReference type="SAM" id="Coils"/>
    </source>
</evidence>
<keyword evidence="1" id="KW-0175">Coiled coil</keyword>
<feature type="domain" description="Protein kinase" evidence="3">
    <location>
        <begin position="90"/>
        <end position="482"/>
    </location>
</feature>
<reference evidence="4" key="1">
    <citation type="submission" date="2021-01" db="EMBL/GenBank/DDBJ databases">
        <authorList>
            <person name="Corre E."/>
            <person name="Pelletier E."/>
            <person name="Niang G."/>
            <person name="Scheremetjew M."/>
            <person name="Finn R."/>
            <person name="Kale V."/>
            <person name="Holt S."/>
            <person name="Cochrane G."/>
            <person name="Meng A."/>
            <person name="Brown T."/>
            <person name="Cohen L."/>
        </authorList>
    </citation>
    <scope>NUCLEOTIDE SEQUENCE</scope>
    <source>
        <strain evidence="4">CCMP147</strain>
    </source>
</reference>
<gene>
    <name evidence="4" type="ORF">TDUB1175_LOCUS1637</name>
</gene>
<dbReference type="SMART" id="SM00220">
    <property type="entry name" value="S_TKc"/>
    <property type="match status" value="1"/>
</dbReference>
<proteinExistence type="predicted"/>
<sequence length="949" mass="106226">MALLNSCDVRRGSNGTDDAKSSPDMHRPRSNTQMRSNEFNVSSDRSSERFPSIVCAPSRHHSRCCAGEGGGAGSIRRPNPDDLFLKRFAVSMGDPLRLNGTEAVLRATDWGCPKEISSDATSPPPRAVMLKFLDRAVEARAEIEGRKGVDARYILPILGAIADREAPNLDVAAGKGVGEDIVKVEKRDGLANDICLLLESRQPSTSSHRSREKSSQHHDKFLFEPMPAPVSFRFLLVLDSYSLTLEDLLARGHVDLTVARNVMRDISVGLILLHAERVVHGGVEPRAIVRCENVANCSEWKLAELGSCCHIDRNINSSCAEVERVEGENSHQGRNRQQNWRRNWACQPPEAAFTRLTSGSFGPCPSKLPVPFLPDPMHDLWSLGSVLHHLLRGLPLFLSDDRTGSLLWRDLDKLAGKLDTDSCVGEMMLMGMKSEEGEGDKNNNTSRCAAIDLMTKLLAPTVEERRSNFELGMVSVHKHEFITGKPLELSALEVFLSRQDARRQNQHERASYNALTSRLSLEERWELDRMRDILLFGVFEPRWAVTSRGGIPTSFVILKEKLPRRRHNKAGETRIMSKDKVQRCLEEGLRWIDRLEVLEDSVLGALVGDITCIGHFWNKIGGMFNEDYMYLYFVDELTGEPILDDSVDNDSRGGGEKLDHGSSPYPIEVATWSDVVPCLLPLMHLTMRAMALYHGVAGIARMFGASLSGLSFPKEMRNKVQAKVDRLKSERDDSSAPFGAISCGIKVPSKRKEQPPNIGDNVRWHSMVELVKLLEKKSLMRQGCRASFAGSLTRYSDRGGLSIWTAVRNAEDVKREVRKRSSEFLKEAIQKWDGSKEEEMATLKRDLQAEKAASLRISESLTVSKMKLDKSQCTIDFLQTRIDDLQTSLGHMKQKLAVINKELDNKSTLSKGRSVSLFKKSRKNTRKQDPGFFQLSEINNSGARLKNEI</sequence>
<feature type="coiled-coil region" evidence="1">
    <location>
        <begin position="868"/>
        <end position="895"/>
    </location>
</feature>
<dbReference type="AlphaFoldDB" id="A0A7R9VGZ9"/>
<feature type="compositionally biased region" description="Polar residues" evidence="2">
    <location>
        <begin position="30"/>
        <end position="44"/>
    </location>
</feature>
<protein>
    <recommendedName>
        <fullName evidence="3">Protein kinase domain-containing protein</fullName>
    </recommendedName>
</protein>
<dbReference type="GO" id="GO:0005524">
    <property type="term" value="F:ATP binding"/>
    <property type="evidence" value="ECO:0007669"/>
    <property type="project" value="InterPro"/>
</dbReference>
<dbReference type="PROSITE" id="PS50011">
    <property type="entry name" value="PROTEIN_KINASE_DOM"/>
    <property type="match status" value="1"/>
</dbReference>
<dbReference type="InterPro" id="IPR000719">
    <property type="entry name" value="Prot_kinase_dom"/>
</dbReference>
<dbReference type="GO" id="GO:0004672">
    <property type="term" value="F:protein kinase activity"/>
    <property type="evidence" value="ECO:0007669"/>
    <property type="project" value="InterPro"/>
</dbReference>
<feature type="compositionally biased region" description="Basic and acidic residues" evidence="2">
    <location>
        <begin position="17"/>
        <end position="27"/>
    </location>
</feature>
<evidence type="ECO:0000313" key="4">
    <source>
        <dbReference type="EMBL" id="CAD8293813.1"/>
    </source>
</evidence>
<evidence type="ECO:0000259" key="3">
    <source>
        <dbReference type="PROSITE" id="PS50011"/>
    </source>
</evidence>
<dbReference type="Gene3D" id="1.10.510.10">
    <property type="entry name" value="Transferase(Phosphotransferase) domain 1"/>
    <property type="match status" value="1"/>
</dbReference>